<dbReference type="VEuPathDB" id="VectorBase:GBRI030857"/>
<reference evidence="1" key="2">
    <citation type="submission" date="2020-05" db="UniProtKB">
        <authorList>
            <consortium name="EnsemblMetazoa"/>
        </authorList>
    </citation>
    <scope>IDENTIFICATION</scope>
    <source>
        <strain evidence="1">IAEA</strain>
    </source>
</reference>
<dbReference type="Proteomes" id="UP000091820">
    <property type="component" value="Unassembled WGS sequence"/>
</dbReference>
<accession>A0A1A9WSY6</accession>
<dbReference type="EnsemblMetazoa" id="GBRI030857-RA">
    <property type="protein sequence ID" value="GBRI030857-PA"/>
    <property type="gene ID" value="GBRI030857"/>
</dbReference>
<keyword evidence="2" id="KW-1185">Reference proteome</keyword>
<dbReference type="STRING" id="37001.A0A1A9WSY6"/>
<sequence length="179" mass="19192">MYGGIGTVMCMTGSEFSLTTPTQKFYAESTNSVADSSIIGSTEAAAVIPLTLNRNSLHCQRKVLIKARSTSSVSTIEQNFPDSTIVATTTPIASLHNHAATQSVLCLSAFEKDLRKSTLIQPVNKLQQSHQHRNKRLFQQQLSTPIEGVITASTSSASPSASDYSSASKPTLKMIDDAL</sequence>
<organism evidence="1 2">
    <name type="scientific">Glossina brevipalpis</name>
    <dbReference type="NCBI Taxonomy" id="37001"/>
    <lineage>
        <taxon>Eukaryota</taxon>
        <taxon>Metazoa</taxon>
        <taxon>Ecdysozoa</taxon>
        <taxon>Arthropoda</taxon>
        <taxon>Hexapoda</taxon>
        <taxon>Insecta</taxon>
        <taxon>Pterygota</taxon>
        <taxon>Neoptera</taxon>
        <taxon>Endopterygota</taxon>
        <taxon>Diptera</taxon>
        <taxon>Brachycera</taxon>
        <taxon>Muscomorpha</taxon>
        <taxon>Hippoboscoidea</taxon>
        <taxon>Glossinidae</taxon>
        <taxon>Glossina</taxon>
    </lineage>
</organism>
<protein>
    <submittedName>
        <fullName evidence="1">Uncharacterized protein</fullName>
    </submittedName>
</protein>
<evidence type="ECO:0000313" key="1">
    <source>
        <dbReference type="EnsemblMetazoa" id="GBRI030857-PA"/>
    </source>
</evidence>
<name>A0A1A9WSY6_9MUSC</name>
<dbReference type="AlphaFoldDB" id="A0A1A9WSY6"/>
<reference evidence="2" key="1">
    <citation type="submission" date="2014-03" db="EMBL/GenBank/DDBJ databases">
        <authorList>
            <person name="Aksoy S."/>
            <person name="Warren W."/>
            <person name="Wilson R.K."/>
        </authorList>
    </citation>
    <scope>NUCLEOTIDE SEQUENCE [LARGE SCALE GENOMIC DNA]</scope>
    <source>
        <strain evidence="2">IAEA</strain>
    </source>
</reference>
<proteinExistence type="predicted"/>
<evidence type="ECO:0000313" key="2">
    <source>
        <dbReference type="Proteomes" id="UP000091820"/>
    </source>
</evidence>